<protein>
    <submittedName>
        <fullName evidence="2">Iron chaperone</fullName>
    </submittedName>
</protein>
<dbReference type="Gene3D" id="3.90.1150.200">
    <property type="match status" value="1"/>
</dbReference>
<organism evidence="2 3">
    <name type="scientific">Natrinema soli</name>
    <dbReference type="NCBI Taxonomy" id="1930624"/>
    <lineage>
        <taxon>Archaea</taxon>
        <taxon>Methanobacteriati</taxon>
        <taxon>Methanobacteriota</taxon>
        <taxon>Stenosarchaea group</taxon>
        <taxon>Halobacteria</taxon>
        <taxon>Halobacteriales</taxon>
        <taxon>Natrialbaceae</taxon>
        <taxon>Natrinema</taxon>
    </lineage>
</organism>
<reference evidence="2 3" key="1">
    <citation type="journal article" date="2019" name="Int. J. Syst. Evol. Microbiol.">
        <title>The Global Catalogue of Microorganisms (GCM) 10K type strain sequencing project: providing services to taxonomists for standard genome sequencing and annotation.</title>
        <authorList>
            <consortium name="The Broad Institute Genomics Platform"/>
            <consortium name="The Broad Institute Genome Sequencing Center for Infectious Disease"/>
            <person name="Wu L."/>
            <person name="Ma J."/>
        </authorList>
    </citation>
    <scope>NUCLEOTIDE SEQUENCE [LARGE SCALE GENOMIC DNA]</scope>
    <source>
        <strain evidence="2 3">LMG 29247</strain>
    </source>
</reference>
<dbReference type="AlphaFoldDB" id="A0ABD5SN51"/>
<name>A0ABD5SN51_9EURY</name>
<evidence type="ECO:0000259" key="1">
    <source>
        <dbReference type="Pfam" id="PF08818"/>
    </source>
</evidence>
<proteinExistence type="predicted"/>
<evidence type="ECO:0000313" key="2">
    <source>
        <dbReference type="EMBL" id="MFC6764515.1"/>
    </source>
</evidence>
<dbReference type="Pfam" id="PF08818">
    <property type="entry name" value="DUF1801"/>
    <property type="match status" value="1"/>
</dbReference>
<evidence type="ECO:0000313" key="3">
    <source>
        <dbReference type="Proteomes" id="UP001596383"/>
    </source>
</evidence>
<dbReference type="Proteomes" id="UP001596383">
    <property type="component" value="Unassembled WGS sequence"/>
</dbReference>
<feature type="domain" description="YdhG-like" evidence="1">
    <location>
        <begin position="23"/>
        <end position="113"/>
    </location>
</feature>
<dbReference type="RefSeq" id="WP_273737576.1">
    <property type="nucleotide sequence ID" value="NZ_JAQIVI010000091.1"/>
</dbReference>
<dbReference type="EMBL" id="JBHSWV010000091">
    <property type="protein sequence ID" value="MFC6764515.1"/>
    <property type="molecule type" value="Genomic_DNA"/>
</dbReference>
<gene>
    <name evidence="2" type="ORF">ACFQE6_05535</name>
</gene>
<keyword evidence="3" id="KW-1185">Reference proteome</keyword>
<dbReference type="InterPro" id="IPR014922">
    <property type="entry name" value="YdhG-like"/>
</dbReference>
<sequence length="122" mass="14017">MSSSDDEFETIDEYIKTFPAEIQETLEELRRTIREAAPNAEETISYQIPTFEQEGIVVHFAAFDEHIGFYPTPSGMTAFEEELSTYERGKGSVKFPLDEPLPFDLVREITEYRVEENVGDPD</sequence>
<comment type="caution">
    <text evidence="2">The sequence shown here is derived from an EMBL/GenBank/DDBJ whole genome shotgun (WGS) entry which is preliminary data.</text>
</comment>
<accession>A0ABD5SN51</accession>
<dbReference type="SUPFAM" id="SSF159888">
    <property type="entry name" value="YdhG-like"/>
    <property type="match status" value="1"/>
</dbReference>